<keyword evidence="3" id="KW-0482">Metalloprotease</keyword>
<accession>A0ABT3JVG2</accession>
<dbReference type="GO" id="GO:0008237">
    <property type="term" value="F:metallopeptidase activity"/>
    <property type="evidence" value="ECO:0007669"/>
    <property type="project" value="UniProtKB-KW"/>
</dbReference>
<proteinExistence type="predicted"/>
<keyword evidence="3" id="KW-0645">Protease</keyword>
<dbReference type="RefSeq" id="WP_265127423.1">
    <property type="nucleotide sequence ID" value="NZ_JAPCHY010000005.1"/>
</dbReference>
<feature type="transmembrane region" description="Helical" evidence="1">
    <location>
        <begin position="102"/>
        <end position="122"/>
    </location>
</feature>
<protein>
    <submittedName>
        <fullName evidence="3">CPBP family intramembrane metalloprotease</fullName>
    </submittedName>
</protein>
<dbReference type="InterPro" id="IPR003675">
    <property type="entry name" value="Rce1/LyrA-like_dom"/>
</dbReference>
<gene>
    <name evidence="3" type="ORF">OK345_08115</name>
</gene>
<feature type="transmembrane region" description="Helical" evidence="1">
    <location>
        <begin position="241"/>
        <end position="261"/>
    </location>
</feature>
<name>A0ABT3JVG2_9XANT</name>
<reference evidence="3 4" key="1">
    <citation type="submission" date="2022-10" db="EMBL/GenBank/DDBJ databases">
        <title>Xanthomonas sp. H13-6.</title>
        <authorList>
            <person name="Liu X."/>
            <person name="Deng Z."/>
            <person name="Jiang Y."/>
            <person name="Yu T."/>
            <person name="Ai J."/>
        </authorList>
    </citation>
    <scope>NUCLEOTIDE SEQUENCE [LARGE SCALE GENOMIC DNA]</scope>
    <source>
        <strain evidence="3 4">H13-6</strain>
    </source>
</reference>
<comment type="caution">
    <text evidence="3">The sequence shown here is derived from an EMBL/GenBank/DDBJ whole genome shotgun (WGS) entry which is preliminary data.</text>
</comment>
<dbReference type="Pfam" id="PF02517">
    <property type="entry name" value="Rce1-like"/>
    <property type="match status" value="1"/>
</dbReference>
<evidence type="ECO:0000259" key="2">
    <source>
        <dbReference type="Pfam" id="PF02517"/>
    </source>
</evidence>
<feature type="transmembrane region" description="Helical" evidence="1">
    <location>
        <begin position="213"/>
        <end position="234"/>
    </location>
</feature>
<organism evidence="3 4">
    <name type="scientific">Xanthomonas chitinilytica</name>
    <dbReference type="NCBI Taxonomy" id="2989819"/>
    <lineage>
        <taxon>Bacteria</taxon>
        <taxon>Pseudomonadati</taxon>
        <taxon>Pseudomonadota</taxon>
        <taxon>Gammaproteobacteria</taxon>
        <taxon>Lysobacterales</taxon>
        <taxon>Lysobacteraceae</taxon>
        <taxon>Xanthomonas</taxon>
    </lineage>
</organism>
<feature type="transmembrane region" description="Helical" evidence="1">
    <location>
        <begin position="12"/>
        <end position="34"/>
    </location>
</feature>
<evidence type="ECO:0000313" key="3">
    <source>
        <dbReference type="EMBL" id="MCW4472466.1"/>
    </source>
</evidence>
<keyword evidence="1" id="KW-1133">Transmembrane helix</keyword>
<keyword evidence="1" id="KW-0812">Transmembrane</keyword>
<keyword evidence="3" id="KW-0378">Hydrolase</keyword>
<evidence type="ECO:0000313" key="4">
    <source>
        <dbReference type="Proteomes" id="UP001209922"/>
    </source>
</evidence>
<feature type="transmembrane region" description="Helical" evidence="1">
    <location>
        <begin position="46"/>
        <end position="69"/>
    </location>
</feature>
<evidence type="ECO:0000256" key="1">
    <source>
        <dbReference type="SAM" id="Phobius"/>
    </source>
</evidence>
<keyword evidence="1" id="KW-0472">Membrane</keyword>
<feature type="transmembrane region" description="Helical" evidence="1">
    <location>
        <begin position="182"/>
        <end position="201"/>
    </location>
</feature>
<keyword evidence="4" id="KW-1185">Reference proteome</keyword>
<sequence length="264" mass="27433">MSPAAPRWSGDLKAAGVLGLAAALATAALFPYLLQVMPEKLARIPVPLPLLATAQALQAFVLLGALSLLGLRMGHRVGLGAPLLQRWCGSTPPDAAARPRPLSAIALGTASALVVLLGMQAIDPLLPAMLHPPQAAGAGTSALNGLLASFYGGIAEELQMRLFLMTLMVWIVARLRRRTPGAGAYWSAIGLAAILFGAGHLPAAQHIWGLDGIVVLRTLGLNAVVGIACGWLYWRRGLEMAMLAHFSADIVLHVLAPLLAVGGP</sequence>
<dbReference type="EMBL" id="JAPCHY010000005">
    <property type="protein sequence ID" value="MCW4472466.1"/>
    <property type="molecule type" value="Genomic_DNA"/>
</dbReference>
<feature type="domain" description="CAAX prenyl protease 2/Lysostaphin resistance protein A-like" evidence="2">
    <location>
        <begin position="141"/>
        <end position="250"/>
    </location>
</feature>
<dbReference type="Proteomes" id="UP001209922">
    <property type="component" value="Unassembled WGS sequence"/>
</dbReference>